<dbReference type="GO" id="GO:0015138">
    <property type="term" value="F:fumarate transmembrane transporter activity"/>
    <property type="evidence" value="ECO:0007669"/>
    <property type="project" value="TreeGrafter"/>
</dbReference>
<keyword evidence="3 6" id="KW-0812">Transmembrane</keyword>
<dbReference type="Pfam" id="PF00375">
    <property type="entry name" value="SDF"/>
    <property type="match status" value="1"/>
</dbReference>
<feature type="transmembrane region" description="Helical" evidence="6">
    <location>
        <begin position="295"/>
        <end position="320"/>
    </location>
</feature>
<keyword evidence="4 6" id="KW-1133">Transmembrane helix</keyword>
<organism evidence="7 8">
    <name type="scientific">Zemynaea arenosa</name>
    <dbReference type="NCBI Taxonomy" id="2561931"/>
    <lineage>
        <taxon>Bacteria</taxon>
        <taxon>Pseudomonadati</taxon>
        <taxon>Pseudomonadota</taxon>
        <taxon>Betaproteobacteria</taxon>
        <taxon>Burkholderiales</taxon>
        <taxon>Oxalobacteraceae</taxon>
        <taxon>Telluria group</taxon>
        <taxon>Zemynaea</taxon>
    </lineage>
</organism>
<dbReference type="PANTHER" id="PTHR42865:SF1">
    <property type="entry name" value="AEROBIC C4-DICARBOXYLATE TRANSPORT PROTEIN"/>
    <property type="match status" value="1"/>
</dbReference>
<dbReference type="InterPro" id="IPR036458">
    <property type="entry name" value="Na:dicarbo_symporter_sf"/>
</dbReference>
<feature type="transmembrane region" description="Helical" evidence="6">
    <location>
        <begin position="59"/>
        <end position="87"/>
    </location>
</feature>
<accession>A0A4Y9SDE2</accession>
<evidence type="ECO:0000256" key="6">
    <source>
        <dbReference type="SAM" id="Phobius"/>
    </source>
</evidence>
<feature type="transmembrane region" description="Helical" evidence="6">
    <location>
        <begin position="357"/>
        <end position="378"/>
    </location>
</feature>
<proteinExistence type="predicted"/>
<dbReference type="GO" id="GO:0015366">
    <property type="term" value="F:malate:proton symporter activity"/>
    <property type="evidence" value="ECO:0007669"/>
    <property type="project" value="TreeGrafter"/>
</dbReference>
<dbReference type="InterPro" id="IPR001991">
    <property type="entry name" value="Na-dicarboxylate_symporter"/>
</dbReference>
<dbReference type="SUPFAM" id="SSF118215">
    <property type="entry name" value="Proton glutamate symport protein"/>
    <property type="match status" value="1"/>
</dbReference>
<comment type="subcellular location">
    <subcellularLocation>
        <location evidence="1">Membrane</location>
        <topology evidence="1">Multi-pass membrane protein</topology>
    </subcellularLocation>
</comment>
<evidence type="ECO:0000256" key="4">
    <source>
        <dbReference type="ARBA" id="ARBA00022989"/>
    </source>
</evidence>
<name>A0A4Y9SDE2_9BURK</name>
<dbReference type="AlphaFoldDB" id="A0A4Y9SDE2"/>
<keyword evidence="5 6" id="KW-0472">Membrane</keyword>
<sequence length="434" mass="45171">MRLRSASLAKTITAETMRDRTVWLLGAGPWLWRSQAARLLVGLGLGVLFGWALPAHTDWLAFLTTGFLSLLKLLAYPLILLSVLHGVRAIGPAAQLRRFGCWALLCSETLSLASLACGAGAAWLLGTGTRLQGMLGPTAATGFSLRLPAFTLHPFLITLLLAIVAGLVLRARPLPRWDPLLERSRASLLRALRGLVLLAPLPAFASAAGLTAAYGHRIWLGLADVLAGLYLASGAYIVLVLGALCLACGTSLARVIGQLKEELMLVVSTSASVSAMTGVAAWLEGQGCRPRAVRLLVPLNFSFGLNGSVIYLGFCLVVLVQASGLTLSAGDYLGLLALAALTSKGACGVAGSAYVVLGLTLSAIPGIPPDGFMLLFGIERLMKCRLLTNLLGVAVGCLAVCSWSGQRVVAGTAGAREDAGLASSPVATASLRIR</sequence>
<comment type="caution">
    <text evidence="7">The sequence shown here is derived from an EMBL/GenBank/DDBJ whole genome shotgun (WGS) entry which is preliminary data.</text>
</comment>
<keyword evidence="8" id="KW-1185">Reference proteome</keyword>
<feature type="transmembrane region" description="Helical" evidence="6">
    <location>
        <begin position="234"/>
        <end position="256"/>
    </location>
</feature>
<evidence type="ECO:0000256" key="2">
    <source>
        <dbReference type="ARBA" id="ARBA00022448"/>
    </source>
</evidence>
<dbReference type="GO" id="GO:0015141">
    <property type="term" value="F:succinate transmembrane transporter activity"/>
    <property type="evidence" value="ECO:0007669"/>
    <property type="project" value="TreeGrafter"/>
</dbReference>
<feature type="transmembrane region" description="Helical" evidence="6">
    <location>
        <begin position="263"/>
        <end position="283"/>
    </location>
</feature>
<dbReference type="Gene3D" id="1.10.3860.10">
    <property type="entry name" value="Sodium:dicarboxylate symporter"/>
    <property type="match status" value="1"/>
</dbReference>
<dbReference type="OrthoDB" id="8750049at2"/>
<dbReference type="PANTHER" id="PTHR42865">
    <property type="entry name" value="PROTON/GLUTAMATE-ASPARTATE SYMPORTER"/>
    <property type="match status" value="1"/>
</dbReference>
<dbReference type="GO" id="GO:0005886">
    <property type="term" value="C:plasma membrane"/>
    <property type="evidence" value="ECO:0007669"/>
    <property type="project" value="TreeGrafter"/>
</dbReference>
<keyword evidence="2" id="KW-0813">Transport</keyword>
<dbReference type="EMBL" id="SPVF01000128">
    <property type="protein sequence ID" value="TFW20811.1"/>
    <property type="molecule type" value="Genomic_DNA"/>
</dbReference>
<protein>
    <submittedName>
        <fullName evidence="7">Cation:dicarboxylase symporter family transporter</fullName>
    </submittedName>
</protein>
<feature type="transmembrane region" description="Helical" evidence="6">
    <location>
        <begin position="36"/>
        <end position="53"/>
    </location>
</feature>
<evidence type="ECO:0000256" key="3">
    <source>
        <dbReference type="ARBA" id="ARBA00022692"/>
    </source>
</evidence>
<evidence type="ECO:0000256" key="1">
    <source>
        <dbReference type="ARBA" id="ARBA00004141"/>
    </source>
</evidence>
<evidence type="ECO:0000313" key="8">
    <source>
        <dbReference type="Proteomes" id="UP000298438"/>
    </source>
</evidence>
<feature type="transmembrane region" description="Helical" evidence="6">
    <location>
        <begin position="99"/>
        <end position="125"/>
    </location>
</feature>
<feature type="transmembrane region" description="Helical" evidence="6">
    <location>
        <begin position="190"/>
        <end position="214"/>
    </location>
</feature>
<feature type="transmembrane region" description="Helical" evidence="6">
    <location>
        <begin position="145"/>
        <end position="169"/>
    </location>
</feature>
<dbReference type="Proteomes" id="UP000298438">
    <property type="component" value="Unassembled WGS sequence"/>
</dbReference>
<evidence type="ECO:0000256" key="5">
    <source>
        <dbReference type="ARBA" id="ARBA00023136"/>
    </source>
</evidence>
<dbReference type="GO" id="GO:0070778">
    <property type="term" value="P:L-aspartate transmembrane transport"/>
    <property type="evidence" value="ECO:0007669"/>
    <property type="project" value="TreeGrafter"/>
</dbReference>
<gene>
    <name evidence="7" type="ORF">E4L96_09935</name>
</gene>
<evidence type="ECO:0000313" key="7">
    <source>
        <dbReference type="EMBL" id="TFW20811.1"/>
    </source>
</evidence>
<reference evidence="7 8" key="1">
    <citation type="submission" date="2019-03" db="EMBL/GenBank/DDBJ databases">
        <title>Draft Genome Sequence of Massilia arenosa sp. nov., a Novel Massilia Species Isolated from a Sandy-loam Maize Soil.</title>
        <authorList>
            <person name="Raths R."/>
            <person name="Peta V."/>
            <person name="Bucking H."/>
        </authorList>
    </citation>
    <scope>NUCLEOTIDE SEQUENCE [LARGE SCALE GENOMIC DNA]</scope>
    <source>
        <strain evidence="7 8">MC02</strain>
    </source>
</reference>